<gene>
    <name evidence="3" type="ORF">EAH82_06010</name>
</gene>
<evidence type="ECO:0000313" key="3">
    <source>
        <dbReference type="EMBL" id="TPG28366.1"/>
    </source>
</evidence>
<feature type="signal peptide" evidence="2">
    <location>
        <begin position="1"/>
        <end position="24"/>
    </location>
</feature>
<dbReference type="Proteomes" id="UP000319212">
    <property type="component" value="Unassembled WGS sequence"/>
</dbReference>
<feature type="region of interest" description="Disordered" evidence="1">
    <location>
        <begin position="90"/>
        <end position="136"/>
    </location>
</feature>
<name>A0A502DVW6_9BURK</name>
<accession>A0A502DVW6</accession>
<sequence>MTFPIKTVAPALLVFVLAVPSAFAKLPIPTPTPEAKAKADETAARAAWAAKVDNLKLCQAQDRVAAKYRESAAAAGKLVPSPVATPACADPGPFAYTPATDPKPIEAAGAHSPATTATAPPNTNQKASEAIPAAKK</sequence>
<comment type="caution">
    <text evidence="3">The sequence shown here is derived from an EMBL/GenBank/DDBJ whole genome shotgun (WGS) entry which is preliminary data.</text>
</comment>
<keyword evidence="2" id="KW-0732">Signal</keyword>
<proteinExistence type="predicted"/>
<evidence type="ECO:0000256" key="2">
    <source>
        <dbReference type="SAM" id="SignalP"/>
    </source>
</evidence>
<dbReference type="EMBL" id="RCZI01000002">
    <property type="protein sequence ID" value="TPG28366.1"/>
    <property type="molecule type" value="Genomic_DNA"/>
</dbReference>
<dbReference type="OrthoDB" id="8929716at2"/>
<organism evidence="3 4">
    <name type="scientific">Variovorax guangxiensis</name>
    <dbReference type="NCBI Taxonomy" id="1775474"/>
    <lineage>
        <taxon>Bacteria</taxon>
        <taxon>Pseudomonadati</taxon>
        <taxon>Pseudomonadota</taxon>
        <taxon>Betaproteobacteria</taxon>
        <taxon>Burkholderiales</taxon>
        <taxon>Comamonadaceae</taxon>
        <taxon>Variovorax</taxon>
    </lineage>
</organism>
<evidence type="ECO:0000313" key="4">
    <source>
        <dbReference type="Proteomes" id="UP000319212"/>
    </source>
</evidence>
<feature type="compositionally biased region" description="Low complexity" evidence="1">
    <location>
        <begin position="107"/>
        <end position="121"/>
    </location>
</feature>
<evidence type="ECO:0000256" key="1">
    <source>
        <dbReference type="SAM" id="MobiDB-lite"/>
    </source>
</evidence>
<dbReference type="AlphaFoldDB" id="A0A502DVW6"/>
<feature type="chain" id="PRO_5021344152" evidence="2">
    <location>
        <begin position="25"/>
        <end position="136"/>
    </location>
</feature>
<protein>
    <submittedName>
        <fullName evidence="3">Uncharacterized protein</fullName>
    </submittedName>
</protein>
<reference evidence="3 4" key="1">
    <citation type="journal article" date="2019" name="Environ. Microbiol.">
        <title>Species interactions and distinct microbial communities in high Arctic permafrost affected cryosols are associated with the CH4 and CO2 gas fluxes.</title>
        <authorList>
            <person name="Altshuler I."/>
            <person name="Hamel J."/>
            <person name="Turney S."/>
            <person name="Magnuson E."/>
            <person name="Levesque R."/>
            <person name="Greer C."/>
            <person name="Whyte L.G."/>
        </authorList>
    </citation>
    <scope>NUCLEOTIDE SEQUENCE [LARGE SCALE GENOMIC DNA]</scope>
    <source>
        <strain evidence="3 4">S06.C</strain>
    </source>
</reference>
<dbReference type="RefSeq" id="WP_140839790.1">
    <property type="nucleotide sequence ID" value="NZ_RCZI01000002.1"/>
</dbReference>